<organism evidence="2 3">
    <name type="scientific">Fasciola gigantica</name>
    <name type="common">Giant liver fluke</name>
    <dbReference type="NCBI Taxonomy" id="46835"/>
    <lineage>
        <taxon>Eukaryota</taxon>
        <taxon>Metazoa</taxon>
        <taxon>Spiralia</taxon>
        <taxon>Lophotrochozoa</taxon>
        <taxon>Platyhelminthes</taxon>
        <taxon>Trematoda</taxon>
        <taxon>Digenea</taxon>
        <taxon>Plagiorchiida</taxon>
        <taxon>Echinostomata</taxon>
        <taxon>Echinostomatoidea</taxon>
        <taxon>Fasciolidae</taxon>
        <taxon>Fasciola</taxon>
    </lineage>
</organism>
<evidence type="ECO:0000313" key="2">
    <source>
        <dbReference type="EMBL" id="TPP59831.1"/>
    </source>
</evidence>
<sequence>MVQGSRLLKTTRMFAHQPAGAPRTRRKPSGAVGMPNCSPTAPLASGSTYPPSSMNPGL</sequence>
<dbReference type="EMBL" id="SUNJ01010187">
    <property type="protein sequence ID" value="TPP59831.1"/>
    <property type="molecule type" value="Genomic_DNA"/>
</dbReference>
<comment type="caution">
    <text evidence="2">The sequence shown here is derived from an EMBL/GenBank/DDBJ whole genome shotgun (WGS) entry which is preliminary data.</text>
</comment>
<keyword evidence="3" id="KW-1185">Reference proteome</keyword>
<gene>
    <name evidence="2" type="ORF">FGIG_05441</name>
</gene>
<protein>
    <submittedName>
        <fullName evidence="2">Uncharacterized protein</fullName>
    </submittedName>
</protein>
<feature type="compositionally biased region" description="Polar residues" evidence="1">
    <location>
        <begin position="45"/>
        <end position="58"/>
    </location>
</feature>
<evidence type="ECO:0000313" key="3">
    <source>
        <dbReference type="Proteomes" id="UP000316759"/>
    </source>
</evidence>
<accession>A0A504YH79</accession>
<name>A0A504YH79_FASGI</name>
<proteinExistence type="predicted"/>
<evidence type="ECO:0000256" key="1">
    <source>
        <dbReference type="SAM" id="MobiDB-lite"/>
    </source>
</evidence>
<feature type="region of interest" description="Disordered" evidence="1">
    <location>
        <begin position="1"/>
        <end position="58"/>
    </location>
</feature>
<dbReference type="AlphaFoldDB" id="A0A504YH79"/>
<reference evidence="2 3" key="1">
    <citation type="submission" date="2019-04" db="EMBL/GenBank/DDBJ databases">
        <title>Annotation for the trematode Fasciola gigantica.</title>
        <authorList>
            <person name="Choi Y.-J."/>
        </authorList>
    </citation>
    <scope>NUCLEOTIDE SEQUENCE [LARGE SCALE GENOMIC DNA]</scope>
    <source>
        <strain evidence="2">Uganda_cow_1</strain>
    </source>
</reference>
<dbReference type="Proteomes" id="UP000316759">
    <property type="component" value="Unassembled WGS sequence"/>
</dbReference>